<dbReference type="EMBL" id="BAAASZ010000031">
    <property type="protein sequence ID" value="GAA2457499.1"/>
    <property type="molecule type" value="Genomic_DNA"/>
</dbReference>
<protein>
    <recommendedName>
        <fullName evidence="1">DUF6879 domain-containing protein</fullName>
    </recommendedName>
</protein>
<organism evidence="2 3">
    <name type="scientific">Streptomyces macrosporus</name>
    <dbReference type="NCBI Taxonomy" id="44032"/>
    <lineage>
        <taxon>Bacteria</taxon>
        <taxon>Bacillati</taxon>
        <taxon>Actinomycetota</taxon>
        <taxon>Actinomycetes</taxon>
        <taxon>Kitasatosporales</taxon>
        <taxon>Streptomycetaceae</taxon>
        <taxon>Streptomyces</taxon>
    </lineage>
</organism>
<evidence type="ECO:0000259" key="1">
    <source>
        <dbReference type="Pfam" id="PF21806"/>
    </source>
</evidence>
<reference evidence="2 3" key="1">
    <citation type="journal article" date="2019" name="Int. J. Syst. Evol. Microbiol.">
        <title>The Global Catalogue of Microorganisms (GCM) 10K type strain sequencing project: providing services to taxonomists for standard genome sequencing and annotation.</title>
        <authorList>
            <consortium name="The Broad Institute Genomics Platform"/>
            <consortium name="The Broad Institute Genome Sequencing Center for Infectious Disease"/>
            <person name="Wu L."/>
            <person name="Ma J."/>
        </authorList>
    </citation>
    <scope>NUCLEOTIDE SEQUENCE [LARGE SCALE GENOMIC DNA]</scope>
    <source>
        <strain evidence="2 3">JCM 6305</strain>
    </source>
</reference>
<sequence>MVTERPTFDELFAECERSAVHLEMRDVYTPDDPTYLDWKAGVEYDPVERFRDWYDLIVAAVARGVEVRRARIVSEPVTDFIRHEYETTPVLNIPAGEQVRWLSRRRASDLALPGNDFWVFDDRLVRFGYFAGDGTYLGQEVLDDPAVVKLCSSAFEAVWERAVDHREYQPR</sequence>
<accession>A0ABN3KHU0</accession>
<feature type="domain" description="DUF6879" evidence="1">
    <location>
        <begin position="7"/>
        <end position="169"/>
    </location>
</feature>
<gene>
    <name evidence="2" type="ORF">GCM10010405_47010</name>
</gene>
<dbReference type="Proteomes" id="UP001501638">
    <property type="component" value="Unassembled WGS sequence"/>
</dbReference>
<dbReference type="Pfam" id="PF21806">
    <property type="entry name" value="DUF6879"/>
    <property type="match status" value="1"/>
</dbReference>
<name>A0ABN3KHU0_9ACTN</name>
<keyword evidence="3" id="KW-1185">Reference proteome</keyword>
<evidence type="ECO:0000313" key="3">
    <source>
        <dbReference type="Proteomes" id="UP001501638"/>
    </source>
</evidence>
<evidence type="ECO:0000313" key="2">
    <source>
        <dbReference type="EMBL" id="GAA2457499.1"/>
    </source>
</evidence>
<proteinExistence type="predicted"/>
<dbReference type="InterPro" id="IPR049244">
    <property type="entry name" value="DUF6879"/>
</dbReference>
<comment type="caution">
    <text evidence="2">The sequence shown here is derived from an EMBL/GenBank/DDBJ whole genome shotgun (WGS) entry which is preliminary data.</text>
</comment>